<protein>
    <submittedName>
        <fullName evidence="1">Uncharacterized protein</fullName>
    </submittedName>
</protein>
<dbReference type="EMBL" id="BKCJ010560612">
    <property type="protein sequence ID" value="GFB13910.1"/>
    <property type="molecule type" value="Genomic_DNA"/>
</dbReference>
<comment type="caution">
    <text evidence="1">The sequence shown here is derived from an EMBL/GenBank/DDBJ whole genome shotgun (WGS) entry which is preliminary data.</text>
</comment>
<accession>A0A699L2F7</accession>
<organism evidence="1">
    <name type="scientific">Tanacetum cinerariifolium</name>
    <name type="common">Dalmatian daisy</name>
    <name type="synonym">Chrysanthemum cinerariifolium</name>
    <dbReference type="NCBI Taxonomy" id="118510"/>
    <lineage>
        <taxon>Eukaryota</taxon>
        <taxon>Viridiplantae</taxon>
        <taxon>Streptophyta</taxon>
        <taxon>Embryophyta</taxon>
        <taxon>Tracheophyta</taxon>
        <taxon>Spermatophyta</taxon>
        <taxon>Magnoliopsida</taxon>
        <taxon>eudicotyledons</taxon>
        <taxon>Gunneridae</taxon>
        <taxon>Pentapetalae</taxon>
        <taxon>asterids</taxon>
        <taxon>campanulids</taxon>
        <taxon>Asterales</taxon>
        <taxon>Asteraceae</taxon>
        <taxon>Asteroideae</taxon>
        <taxon>Anthemideae</taxon>
        <taxon>Anthemidinae</taxon>
        <taxon>Tanacetum</taxon>
    </lineage>
</organism>
<dbReference type="AlphaFoldDB" id="A0A699L2F7"/>
<gene>
    <name evidence="1" type="ORF">Tci_685881</name>
</gene>
<proteinExistence type="predicted"/>
<name>A0A699L2F7_TANCI</name>
<sequence length="70" mass="8267">MWESDDLIDQKIDLKRPPKEGDGAWHIRIEMIDFDGETFDRALQSIPITRKLLEKEKPSDIIDLEYIHDS</sequence>
<reference evidence="1" key="1">
    <citation type="journal article" date="2019" name="Sci. Rep.">
        <title>Draft genome of Tanacetum cinerariifolium, the natural source of mosquito coil.</title>
        <authorList>
            <person name="Yamashiro T."/>
            <person name="Shiraishi A."/>
            <person name="Satake H."/>
            <person name="Nakayama K."/>
        </authorList>
    </citation>
    <scope>NUCLEOTIDE SEQUENCE</scope>
</reference>
<evidence type="ECO:0000313" key="1">
    <source>
        <dbReference type="EMBL" id="GFB13910.1"/>
    </source>
</evidence>